<dbReference type="InterPro" id="IPR025877">
    <property type="entry name" value="MobA-like_NTP_Trfase"/>
</dbReference>
<keyword evidence="2 8" id="KW-0808">Transferase</keyword>
<accession>A0A7G9ZAT9</accession>
<dbReference type="Pfam" id="PF12804">
    <property type="entry name" value="NTP_transf_3"/>
    <property type="match status" value="1"/>
</dbReference>
<dbReference type="GO" id="GO:0005737">
    <property type="term" value="C:cytoplasm"/>
    <property type="evidence" value="ECO:0007669"/>
    <property type="project" value="UniProtKB-SubCell"/>
</dbReference>
<comment type="domain">
    <text evidence="8">The N-terminal domain determines nucleotide recognition and specific binding, while the C-terminal domain determines the specific binding to the target protein.</text>
</comment>
<dbReference type="GO" id="GO:0061603">
    <property type="term" value="F:molybdenum cofactor guanylyltransferase activity"/>
    <property type="evidence" value="ECO:0007669"/>
    <property type="project" value="UniProtKB-EC"/>
</dbReference>
<dbReference type="PANTHER" id="PTHR19136">
    <property type="entry name" value="MOLYBDENUM COFACTOR GUANYLYLTRANSFERASE"/>
    <property type="match status" value="1"/>
</dbReference>
<dbReference type="InterPro" id="IPR029044">
    <property type="entry name" value="Nucleotide-diphossugar_trans"/>
</dbReference>
<comment type="similarity">
    <text evidence="8">Belongs to the MobA family.</text>
</comment>
<dbReference type="HAMAP" id="MF_00316">
    <property type="entry name" value="MobA"/>
    <property type="match status" value="1"/>
</dbReference>
<name>A0A7G9ZAT9_9EURY</name>
<dbReference type="PANTHER" id="PTHR19136:SF81">
    <property type="entry name" value="MOLYBDENUM COFACTOR GUANYLYLTRANSFERASE"/>
    <property type="match status" value="1"/>
</dbReference>
<organism evidence="10">
    <name type="scientific">Candidatus Methanophaga sp. ANME-1 ERB7</name>
    <dbReference type="NCBI Taxonomy" id="2759913"/>
    <lineage>
        <taxon>Archaea</taxon>
        <taxon>Methanobacteriati</taxon>
        <taxon>Methanobacteriota</taxon>
        <taxon>Stenosarchaea group</taxon>
        <taxon>Methanomicrobia</taxon>
        <taxon>Candidatus Methanophagales</taxon>
        <taxon>Candidatus Methanophagaceae</taxon>
        <taxon>Candidatus Methanophaga</taxon>
    </lineage>
</organism>
<evidence type="ECO:0000256" key="5">
    <source>
        <dbReference type="ARBA" id="ARBA00022842"/>
    </source>
</evidence>
<feature type="binding site" evidence="8">
    <location>
        <position position="101"/>
    </location>
    <ligand>
        <name>Mg(2+)</name>
        <dbReference type="ChEBI" id="CHEBI:18420"/>
    </ligand>
</feature>
<evidence type="ECO:0000256" key="6">
    <source>
        <dbReference type="ARBA" id="ARBA00023134"/>
    </source>
</evidence>
<comment type="function">
    <text evidence="8">Transfers a GMP moiety from GTP to Mo-molybdopterin (Mo-MPT) cofactor (Moco or molybdenum cofactor) to form Mo-molybdopterin guanine dinucleotide (Mo-MGD) cofactor.</text>
</comment>
<keyword evidence="5 8" id="KW-0460">Magnesium</keyword>
<comment type="catalytic activity">
    <reaction evidence="8">
        <text>Mo-molybdopterin + GTP + H(+) = Mo-molybdopterin guanine dinucleotide + diphosphate</text>
        <dbReference type="Rhea" id="RHEA:34243"/>
        <dbReference type="ChEBI" id="CHEBI:15378"/>
        <dbReference type="ChEBI" id="CHEBI:33019"/>
        <dbReference type="ChEBI" id="CHEBI:37565"/>
        <dbReference type="ChEBI" id="CHEBI:71302"/>
        <dbReference type="ChEBI" id="CHEBI:71310"/>
        <dbReference type="EC" id="2.7.7.77"/>
    </reaction>
</comment>
<dbReference type="SUPFAM" id="SSF53448">
    <property type="entry name" value="Nucleotide-diphospho-sugar transferases"/>
    <property type="match status" value="1"/>
</dbReference>
<dbReference type="GO" id="GO:0006777">
    <property type="term" value="P:Mo-molybdopterin cofactor biosynthetic process"/>
    <property type="evidence" value="ECO:0007669"/>
    <property type="project" value="UniProtKB-KW"/>
</dbReference>
<keyword evidence="6 8" id="KW-0342">GTP-binding</keyword>
<dbReference type="InterPro" id="IPR013482">
    <property type="entry name" value="Molybde_CF_guanTrfase"/>
</dbReference>
<feature type="binding site" evidence="8">
    <location>
        <position position="72"/>
    </location>
    <ligand>
        <name>GTP</name>
        <dbReference type="ChEBI" id="CHEBI:37565"/>
    </ligand>
</feature>
<dbReference type="EC" id="2.7.7.77" evidence="8"/>
<comment type="subcellular location">
    <subcellularLocation>
        <location evidence="8">Cytoplasm</location>
    </subcellularLocation>
</comment>
<keyword evidence="4 8" id="KW-0547">Nucleotide-binding</keyword>
<evidence type="ECO:0000256" key="1">
    <source>
        <dbReference type="ARBA" id="ARBA00022490"/>
    </source>
</evidence>
<dbReference type="EMBL" id="MT631686">
    <property type="protein sequence ID" value="QNO57373.1"/>
    <property type="molecule type" value="Genomic_DNA"/>
</dbReference>
<dbReference type="CDD" id="cd02503">
    <property type="entry name" value="MobA"/>
    <property type="match status" value="1"/>
</dbReference>
<keyword evidence="3 8" id="KW-0479">Metal-binding</keyword>
<keyword evidence="10" id="KW-0548">Nucleotidyltransferase</keyword>
<evidence type="ECO:0000256" key="3">
    <source>
        <dbReference type="ARBA" id="ARBA00022723"/>
    </source>
</evidence>
<comment type="caution">
    <text evidence="8">Lacks conserved residue(s) required for the propagation of feature annotation.</text>
</comment>
<keyword evidence="1 8" id="KW-0963">Cytoplasm</keyword>
<gene>
    <name evidence="8 10" type="primary">mobA</name>
    <name evidence="10" type="ORF">DPOOOCMC_00031</name>
</gene>
<feature type="domain" description="MobA-like NTP transferase" evidence="9">
    <location>
        <begin position="5"/>
        <end position="152"/>
    </location>
</feature>
<feature type="binding site" evidence="8">
    <location>
        <begin position="8"/>
        <end position="10"/>
    </location>
    <ligand>
        <name>GTP</name>
        <dbReference type="ChEBI" id="CHEBI:37565"/>
    </ligand>
</feature>
<comment type="cofactor">
    <cofactor evidence="8">
        <name>Mg(2+)</name>
        <dbReference type="ChEBI" id="CHEBI:18420"/>
    </cofactor>
</comment>
<evidence type="ECO:0000256" key="4">
    <source>
        <dbReference type="ARBA" id="ARBA00022741"/>
    </source>
</evidence>
<dbReference type="GO" id="GO:0046872">
    <property type="term" value="F:metal ion binding"/>
    <property type="evidence" value="ECO:0007669"/>
    <property type="project" value="UniProtKB-KW"/>
</dbReference>
<reference evidence="10" key="1">
    <citation type="submission" date="2020-06" db="EMBL/GenBank/DDBJ databases">
        <title>Unique genomic features of the anaerobic methanotrophic archaea.</title>
        <authorList>
            <person name="Chadwick G.L."/>
            <person name="Skennerton C.T."/>
            <person name="Laso-Perez R."/>
            <person name="Leu A.O."/>
            <person name="Speth D.R."/>
            <person name="Yu H."/>
            <person name="Morgan-Lang C."/>
            <person name="Hatzenpichler R."/>
            <person name="Goudeau D."/>
            <person name="Malmstrom R."/>
            <person name="Brazelton W.J."/>
            <person name="Woyke T."/>
            <person name="Hallam S.J."/>
            <person name="Tyson G.W."/>
            <person name="Wegener G."/>
            <person name="Boetius A."/>
            <person name="Orphan V."/>
        </authorList>
    </citation>
    <scope>NUCLEOTIDE SEQUENCE</scope>
</reference>
<evidence type="ECO:0000313" key="10">
    <source>
        <dbReference type="EMBL" id="QNO57373.1"/>
    </source>
</evidence>
<evidence type="ECO:0000256" key="8">
    <source>
        <dbReference type="HAMAP-Rule" id="MF_00316"/>
    </source>
</evidence>
<keyword evidence="7 8" id="KW-0501">Molybdenum cofactor biosynthesis</keyword>
<proteinExistence type="inferred from homology"/>
<protein>
    <recommendedName>
        <fullName evidence="8">Probable molybdenum cofactor guanylyltransferase</fullName>
        <shortName evidence="8">MoCo guanylyltransferase</shortName>
        <ecNumber evidence="8">2.7.7.77</ecNumber>
    </recommendedName>
    <alternativeName>
        <fullName evidence="8">GTP:molybdopterin guanylyltransferase</fullName>
    </alternativeName>
    <alternativeName>
        <fullName evidence="8">Mo-MPT guanylyltransferase</fullName>
    </alternativeName>
    <alternativeName>
        <fullName evidence="8">Molybdopterin guanylyltransferase</fullName>
    </alternativeName>
    <alternativeName>
        <fullName evidence="8">Molybdopterin-guanine dinucleotide synthase</fullName>
        <shortName evidence="8">MGD synthase</shortName>
    </alternativeName>
</protein>
<evidence type="ECO:0000256" key="7">
    <source>
        <dbReference type="ARBA" id="ARBA00023150"/>
    </source>
</evidence>
<feature type="binding site" evidence="8">
    <location>
        <position position="101"/>
    </location>
    <ligand>
        <name>GTP</name>
        <dbReference type="ChEBI" id="CHEBI:37565"/>
    </ligand>
</feature>
<evidence type="ECO:0000259" key="9">
    <source>
        <dbReference type="Pfam" id="PF12804"/>
    </source>
</evidence>
<feature type="binding site" evidence="8">
    <location>
        <position position="21"/>
    </location>
    <ligand>
        <name>GTP</name>
        <dbReference type="ChEBI" id="CHEBI:37565"/>
    </ligand>
</feature>
<evidence type="ECO:0000256" key="2">
    <source>
        <dbReference type="ARBA" id="ARBA00022679"/>
    </source>
</evidence>
<dbReference type="Gene3D" id="3.90.550.10">
    <property type="entry name" value="Spore Coat Polysaccharide Biosynthesis Protein SpsA, Chain A"/>
    <property type="match status" value="1"/>
</dbReference>
<sequence>MQKTVVILAGGQGRRFHSFDKCFAMLDNKLLIQHAIDNISGLADEIIVAVRDEQQGEQISARVHDKIDFAFDTLNGVGPLAGFLSGLEQASFAYSLVIGCDMPFVTENVVKLLFEIASTGYDAVVPRWENGMREPLHAVYRREPMLAAIRDTVKRGDGMIYHAISQLKDVCFLPVNRIREIDPELKTFRNINTPFELKKSEKFLCSK</sequence>
<dbReference type="GO" id="GO:0005525">
    <property type="term" value="F:GTP binding"/>
    <property type="evidence" value="ECO:0007669"/>
    <property type="project" value="UniProtKB-UniRule"/>
</dbReference>
<dbReference type="AlphaFoldDB" id="A0A7G9ZAT9"/>